<gene>
    <name evidence="6 7 8 9" type="primary">LOC108892858</name>
</gene>
<keyword evidence="3" id="KW-0732">Signal</keyword>
<dbReference type="InterPro" id="IPR039257">
    <property type="entry name" value="BTLA"/>
</dbReference>
<dbReference type="Proteomes" id="UP000694890">
    <property type="component" value="Linkage group LG7_2"/>
</dbReference>
<dbReference type="SUPFAM" id="SSF48726">
    <property type="entry name" value="Immunoglobulin"/>
    <property type="match status" value="1"/>
</dbReference>
<dbReference type="PANTHER" id="PTHR37996:SF1">
    <property type="entry name" value="B- AND T-LYMPHOCYTE ATTENUATOR"/>
    <property type="match status" value="1"/>
</dbReference>
<evidence type="ECO:0000256" key="2">
    <source>
        <dbReference type="SAM" id="Phobius"/>
    </source>
</evidence>
<feature type="region of interest" description="Disordered" evidence="1">
    <location>
        <begin position="224"/>
        <end position="281"/>
    </location>
</feature>
<sequence length="316" mass="35244">MTGAFHSVPIMRPYYCWTVLYVSILAALVLTLNADSKTSECETSIKVRRNTVYQAFVGQDLRINCTVSFCNNTQPVSWFKLENGTDSVSVNKNSHIKTEWKPSDHLEGTSYLIFQKILSNDSGVYRCRSGGSVSHNINILVSGDAELTTVTSRTETTSTTSSPEPRENLLMYVYCASGILAFVMIVIVISVISMQGCKGKSKKETQTENQYIAIPMVEQPFQDVGLQPAPRESPSAPPPRRSTRRKAAPSQLPRNNERVCDGIKENRERQRNVEEEEEEGSSVVYAALNHQLPPGAAARPWRPQEEFSEYAAIRVS</sequence>
<dbReference type="AlphaFoldDB" id="A0AAJ7Q3Y5"/>
<evidence type="ECO:0000313" key="7">
    <source>
        <dbReference type="RefSeq" id="XP_050922014.1"/>
    </source>
</evidence>
<dbReference type="RefSeq" id="XP_018546133.1">
    <property type="nucleotide sequence ID" value="XM_018690617.2"/>
</dbReference>
<organism evidence="5 6">
    <name type="scientific">Lates calcarifer</name>
    <name type="common">Barramundi</name>
    <name type="synonym">Holocentrus calcarifer</name>
    <dbReference type="NCBI Taxonomy" id="8187"/>
    <lineage>
        <taxon>Eukaryota</taxon>
        <taxon>Metazoa</taxon>
        <taxon>Chordata</taxon>
        <taxon>Craniata</taxon>
        <taxon>Vertebrata</taxon>
        <taxon>Euteleostomi</taxon>
        <taxon>Actinopterygii</taxon>
        <taxon>Neopterygii</taxon>
        <taxon>Teleostei</taxon>
        <taxon>Neoteleostei</taxon>
        <taxon>Acanthomorphata</taxon>
        <taxon>Carangaria</taxon>
        <taxon>Carangaria incertae sedis</taxon>
        <taxon>Centropomidae</taxon>
        <taxon>Lates</taxon>
    </lineage>
</organism>
<name>A0AAJ7Q3Y5_LATCA</name>
<feature type="chain" id="PRO_5044709063" evidence="3">
    <location>
        <begin position="35"/>
        <end position="316"/>
    </location>
</feature>
<accession>A0AAJ7Q3Y5</accession>
<dbReference type="Gene3D" id="2.60.40.10">
    <property type="entry name" value="Immunoglobulins"/>
    <property type="match status" value="1"/>
</dbReference>
<feature type="domain" description="Ig-like" evidence="4">
    <location>
        <begin position="58"/>
        <end position="138"/>
    </location>
</feature>
<protein>
    <submittedName>
        <fullName evidence="6 7">B- and T-lymphocyte attenuator isoform X5</fullName>
    </submittedName>
</protein>
<reference evidence="6 7" key="1">
    <citation type="submission" date="2025-04" db="UniProtKB">
        <authorList>
            <consortium name="RefSeq"/>
        </authorList>
    </citation>
    <scope>IDENTIFICATION</scope>
    <source>
        <tissue evidence="6 7">Brain</tissue>
    </source>
</reference>
<dbReference type="RefSeq" id="XP_050922014.1">
    <property type="nucleotide sequence ID" value="XM_051066057.1"/>
</dbReference>
<evidence type="ECO:0000259" key="4">
    <source>
        <dbReference type="PROSITE" id="PS50835"/>
    </source>
</evidence>
<keyword evidence="2" id="KW-1133">Transmembrane helix</keyword>
<evidence type="ECO:0000313" key="9">
    <source>
        <dbReference type="RefSeq" id="XP_050922016.1"/>
    </source>
</evidence>
<dbReference type="PANTHER" id="PTHR37996">
    <property type="entry name" value="B- AND T-LYMPHOCYTE ATTENUATOR"/>
    <property type="match status" value="1"/>
</dbReference>
<dbReference type="KEGG" id="lcf:108892858"/>
<dbReference type="GO" id="GO:0005886">
    <property type="term" value="C:plasma membrane"/>
    <property type="evidence" value="ECO:0007669"/>
    <property type="project" value="InterPro"/>
</dbReference>
<dbReference type="RefSeq" id="XP_050922015.1">
    <property type="nucleotide sequence ID" value="XM_051066058.1"/>
</dbReference>
<feature type="compositionally biased region" description="Basic and acidic residues" evidence="1">
    <location>
        <begin position="255"/>
        <end position="273"/>
    </location>
</feature>
<dbReference type="GO" id="GO:0038023">
    <property type="term" value="F:signaling receptor activity"/>
    <property type="evidence" value="ECO:0007669"/>
    <property type="project" value="InterPro"/>
</dbReference>
<dbReference type="InterPro" id="IPR036179">
    <property type="entry name" value="Ig-like_dom_sf"/>
</dbReference>
<dbReference type="RefSeq" id="XP_050922016.1">
    <property type="nucleotide sequence ID" value="XM_051066059.1"/>
</dbReference>
<evidence type="ECO:0000256" key="1">
    <source>
        <dbReference type="SAM" id="MobiDB-lite"/>
    </source>
</evidence>
<evidence type="ECO:0000313" key="6">
    <source>
        <dbReference type="RefSeq" id="XP_018546133.1"/>
    </source>
</evidence>
<evidence type="ECO:0000313" key="8">
    <source>
        <dbReference type="RefSeq" id="XP_050922015.1"/>
    </source>
</evidence>
<dbReference type="SMART" id="SM00409">
    <property type="entry name" value="IG"/>
    <property type="match status" value="1"/>
</dbReference>
<dbReference type="InterPro" id="IPR007110">
    <property type="entry name" value="Ig-like_dom"/>
</dbReference>
<feature type="transmembrane region" description="Helical" evidence="2">
    <location>
        <begin position="169"/>
        <end position="192"/>
    </location>
</feature>
<dbReference type="InterPro" id="IPR003599">
    <property type="entry name" value="Ig_sub"/>
</dbReference>
<dbReference type="PROSITE" id="PS50835">
    <property type="entry name" value="IG_LIKE"/>
    <property type="match status" value="1"/>
</dbReference>
<dbReference type="GO" id="GO:0002768">
    <property type="term" value="P:immune response-regulating cell surface receptor signaling pathway"/>
    <property type="evidence" value="ECO:0007669"/>
    <property type="project" value="InterPro"/>
</dbReference>
<dbReference type="InterPro" id="IPR013783">
    <property type="entry name" value="Ig-like_fold"/>
</dbReference>
<evidence type="ECO:0000256" key="3">
    <source>
        <dbReference type="SAM" id="SignalP"/>
    </source>
</evidence>
<keyword evidence="2" id="KW-0812">Transmembrane</keyword>
<feature type="signal peptide" evidence="3">
    <location>
        <begin position="1"/>
        <end position="34"/>
    </location>
</feature>
<proteinExistence type="predicted"/>
<evidence type="ECO:0000313" key="5">
    <source>
        <dbReference type="Proteomes" id="UP000694890"/>
    </source>
</evidence>
<dbReference type="GeneID" id="108892858"/>
<keyword evidence="2" id="KW-0472">Membrane</keyword>